<dbReference type="EMBL" id="CP090165">
    <property type="protein sequence ID" value="UJO15675.1"/>
    <property type="molecule type" value="Genomic_DNA"/>
</dbReference>
<proteinExistence type="predicted"/>
<sequence>MEHVADVDFGGFDVRPLSWPVSPERLSFQAGEHDSSTRDDTAPEQSTDTGSLTEATPAHAGTTNTTIANASAFDVNHHGTNTPPAPTTIPNEQPGAHLTQAESEDEELQQAIALSQQSAQEDEERRERQRQRVLEIFEKGRARSIEVPVEEFVKNKPSLKGIPLPAYDGTGYPSYM</sequence>
<feature type="region of interest" description="Disordered" evidence="1">
    <location>
        <begin position="71"/>
        <end position="108"/>
    </location>
</feature>
<feature type="compositionally biased region" description="Basic and acidic residues" evidence="1">
    <location>
        <begin position="31"/>
        <end position="41"/>
    </location>
</feature>
<dbReference type="RefSeq" id="XP_047760041.1">
    <property type="nucleotide sequence ID" value="XM_047907846.1"/>
</dbReference>
<accession>A0A9Q8P708</accession>
<dbReference type="PROSITE" id="PS50330">
    <property type="entry name" value="UIM"/>
    <property type="match status" value="1"/>
</dbReference>
<dbReference type="GeneID" id="71988576"/>
<name>A0A9Q8P708_PASFU</name>
<reference evidence="2" key="2">
    <citation type="journal article" date="2022" name="Microb. Genom.">
        <title>A chromosome-scale genome assembly of the tomato pathogen Cladosporium fulvum reveals a compartmentalized genome architecture and the presence of a dispensable chromosome.</title>
        <authorList>
            <person name="Zaccaron A.Z."/>
            <person name="Chen L.H."/>
            <person name="Samaras A."/>
            <person name="Stergiopoulos I."/>
        </authorList>
    </citation>
    <scope>NUCLEOTIDE SEQUENCE</scope>
    <source>
        <strain evidence="2">Race5_Kim</strain>
    </source>
</reference>
<gene>
    <name evidence="2" type="ORF">CLAFUR5_08698</name>
</gene>
<organism evidence="2 3">
    <name type="scientific">Passalora fulva</name>
    <name type="common">Tomato leaf mold</name>
    <name type="synonym">Cladosporium fulvum</name>
    <dbReference type="NCBI Taxonomy" id="5499"/>
    <lineage>
        <taxon>Eukaryota</taxon>
        <taxon>Fungi</taxon>
        <taxon>Dikarya</taxon>
        <taxon>Ascomycota</taxon>
        <taxon>Pezizomycotina</taxon>
        <taxon>Dothideomycetes</taxon>
        <taxon>Dothideomycetidae</taxon>
        <taxon>Mycosphaerellales</taxon>
        <taxon>Mycosphaerellaceae</taxon>
        <taxon>Fulvia</taxon>
    </lineage>
</organism>
<evidence type="ECO:0000313" key="3">
    <source>
        <dbReference type="Proteomes" id="UP000756132"/>
    </source>
</evidence>
<dbReference type="KEGG" id="ffu:CLAFUR5_08698"/>
<protein>
    <submittedName>
        <fullName evidence="2">Uncharacterized protein</fullName>
    </submittedName>
</protein>
<feature type="region of interest" description="Disordered" evidence="1">
    <location>
        <begin position="1"/>
        <end position="59"/>
    </location>
</feature>
<dbReference type="AlphaFoldDB" id="A0A9Q8P708"/>
<keyword evidence="3" id="KW-1185">Reference proteome</keyword>
<evidence type="ECO:0000256" key="1">
    <source>
        <dbReference type="SAM" id="MobiDB-lite"/>
    </source>
</evidence>
<dbReference type="Proteomes" id="UP000756132">
    <property type="component" value="Chromosome 3"/>
</dbReference>
<feature type="compositionally biased region" description="Polar residues" evidence="1">
    <location>
        <begin position="43"/>
        <end position="54"/>
    </location>
</feature>
<evidence type="ECO:0000313" key="2">
    <source>
        <dbReference type="EMBL" id="UJO15675.1"/>
    </source>
</evidence>
<reference evidence="2" key="1">
    <citation type="submission" date="2021-12" db="EMBL/GenBank/DDBJ databases">
        <authorList>
            <person name="Zaccaron A."/>
            <person name="Stergiopoulos I."/>
        </authorList>
    </citation>
    <scope>NUCLEOTIDE SEQUENCE</scope>
    <source>
        <strain evidence="2">Race5_Kim</strain>
    </source>
</reference>
<dbReference type="InterPro" id="IPR003903">
    <property type="entry name" value="UIM_dom"/>
</dbReference>